<dbReference type="EMBL" id="JPMI01000209">
    <property type="protein sequence ID" value="KFA90479.1"/>
    <property type="molecule type" value="Genomic_DNA"/>
</dbReference>
<evidence type="ECO:0000313" key="1">
    <source>
        <dbReference type="EMBL" id="KFA90479.1"/>
    </source>
</evidence>
<name>A0A084SPU4_9BACT</name>
<accession>A0A084SPU4</accession>
<reference evidence="1 2" key="1">
    <citation type="submission" date="2014-07" db="EMBL/GenBank/DDBJ databases">
        <title>Draft Genome Sequence of Gephyronic Acid Producer, Cystobacter violaceus Strain Cb vi76.</title>
        <authorList>
            <person name="Stevens D.C."/>
            <person name="Young J."/>
            <person name="Carmichael R."/>
            <person name="Tan J."/>
            <person name="Taylor R.E."/>
        </authorList>
    </citation>
    <scope>NUCLEOTIDE SEQUENCE [LARGE SCALE GENOMIC DNA]</scope>
    <source>
        <strain evidence="1 2">Cb vi76</strain>
    </source>
</reference>
<dbReference type="AlphaFoldDB" id="A0A084SPU4"/>
<gene>
    <name evidence="1" type="ORF">Q664_28230</name>
</gene>
<proteinExistence type="predicted"/>
<organism evidence="1 2">
    <name type="scientific">Archangium violaceum Cb vi76</name>
    <dbReference type="NCBI Taxonomy" id="1406225"/>
    <lineage>
        <taxon>Bacteria</taxon>
        <taxon>Pseudomonadati</taxon>
        <taxon>Myxococcota</taxon>
        <taxon>Myxococcia</taxon>
        <taxon>Myxococcales</taxon>
        <taxon>Cystobacterineae</taxon>
        <taxon>Archangiaceae</taxon>
        <taxon>Archangium</taxon>
    </lineage>
</organism>
<dbReference type="RefSeq" id="WP_043402202.1">
    <property type="nucleotide sequence ID" value="NZ_JPMI01000209.1"/>
</dbReference>
<evidence type="ECO:0000313" key="2">
    <source>
        <dbReference type="Proteomes" id="UP000028547"/>
    </source>
</evidence>
<dbReference type="Proteomes" id="UP000028547">
    <property type="component" value="Unassembled WGS sequence"/>
</dbReference>
<sequence>MTGQTELFLWRRTDWKGRRWVEDIFINASPSGYAAIIKSLRRMREHGREGTCRFASRPATREDVARISHETDHRTLKSTKKKPFAGFDVAERLREAGARMEWLGPLVIQWSADGLEDTLRLSGREVQLTLGSEGLEAFISECEAQSAGWGNEGCFGARLSYGLAFAPDWLGIE</sequence>
<protein>
    <submittedName>
        <fullName evidence="1">Uncharacterized protein</fullName>
    </submittedName>
</protein>
<comment type="caution">
    <text evidence="1">The sequence shown here is derived from an EMBL/GenBank/DDBJ whole genome shotgun (WGS) entry which is preliminary data.</text>
</comment>